<dbReference type="AlphaFoldDB" id="A0A1Q9D9R9"/>
<keyword evidence="2" id="KW-1185">Reference proteome</keyword>
<name>A0A1Q9D9R9_SYMMI</name>
<organism evidence="1 2">
    <name type="scientific">Symbiodinium microadriaticum</name>
    <name type="common">Dinoflagellate</name>
    <name type="synonym">Zooxanthella microadriatica</name>
    <dbReference type="NCBI Taxonomy" id="2951"/>
    <lineage>
        <taxon>Eukaryota</taxon>
        <taxon>Sar</taxon>
        <taxon>Alveolata</taxon>
        <taxon>Dinophyceae</taxon>
        <taxon>Suessiales</taxon>
        <taxon>Symbiodiniaceae</taxon>
        <taxon>Symbiodinium</taxon>
    </lineage>
</organism>
<sequence>MRKFVFLFLANKNNRLGIALADQSLQHQRTCCFWVRMCPPIKYILAFFKWLFLSKAEYEVLKQAKDLYKTVNVETGCCSDFPYKHLSKMERMYLHRILKDQARWGSERKFIKTFQDHIVAMQMEESDGGEKVTEGEFCNAVLYAVIEYMKKIVKKMSKEIKKEYKRDEKMALAP</sequence>
<protein>
    <submittedName>
        <fullName evidence="1">Uncharacterized protein</fullName>
    </submittedName>
</protein>
<proteinExistence type="predicted"/>
<dbReference type="OrthoDB" id="427301at2759"/>
<dbReference type="EMBL" id="LSRX01000645">
    <property type="protein sequence ID" value="OLP91890.1"/>
    <property type="molecule type" value="Genomic_DNA"/>
</dbReference>
<evidence type="ECO:0000313" key="1">
    <source>
        <dbReference type="EMBL" id="OLP91890.1"/>
    </source>
</evidence>
<evidence type="ECO:0000313" key="2">
    <source>
        <dbReference type="Proteomes" id="UP000186817"/>
    </source>
</evidence>
<comment type="caution">
    <text evidence="1">The sequence shown here is derived from an EMBL/GenBank/DDBJ whole genome shotgun (WGS) entry which is preliminary data.</text>
</comment>
<dbReference type="Proteomes" id="UP000186817">
    <property type="component" value="Unassembled WGS sequence"/>
</dbReference>
<reference evidence="1 2" key="1">
    <citation type="submission" date="2016-02" db="EMBL/GenBank/DDBJ databases">
        <title>Genome analysis of coral dinoflagellate symbionts highlights evolutionary adaptations to a symbiotic lifestyle.</title>
        <authorList>
            <person name="Aranda M."/>
            <person name="Li Y."/>
            <person name="Liew Y.J."/>
            <person name="Baumgarten S."/>
            <person name="Simakov O."/>
            <person name="Wilson M."/>
            <person name="Piel J."/>
            <person name="Ashoor H."/>
            <person name="Bougouffa S."/>
            <person name="Bajic V.B."/>
            <person name="Ryu T."/>
            <person name="Ravasi T."/>
            <person name="Bayer T."/>
            <person name="Micklem G."/>
            <person name="Kim H."/>
            <person name="Bhak J."/>
            <person name="Lajeunesse T.C."/>
            <person name="Voolstra C.R."/>
        </authorList>
    </citation>
    <scope>NUCLEOTIDE SEQUENCE [LARGE SCALE GENOMIC DNA]</scope>
    <source>
        <strain evidence="1 2">CCMP2467</strain>
    </source>
</reference>
<gene>
    <name evidence="1" type="ORF">AK812_SmicGene26367</name>
</gene>
<accession>A0A1Q9D9R9</accession>